<name>A0A3M6QAU0_9BURK</name>
<evidence type="ECO:0000256" key="8">
    <source>
        <dbReference type="SAM" id="MobiDB-lite"/>
    </source>
</evidence>
<keyword evidence="14" id="KW-1185">Reference proteome</keyword>
<evidence type="ECO:0000256" key="1">
    <source>
        <dbReference type="ARBA" id="ARBA00004651"/>
    </source>
</evidence>
<feature type="transmembrane region" description="Helical" evidence="9">
    <location>
        <begin position="290"/>
        <end position="308"/>
    </location>
</feature>
<evidence type="ECO:0000313" key="12">
    <source>
        <dbReference type="EMBL" id="RMX00264.1"/>
    </source>
</evidence>
<dbReference type="PANTHER" id="PTHR42703:SF1">
    <property type="entry name" value="NA(+)_H(+) ANTIPORTER SUBUNIT D1"/>
    <property type="match status" value="1"/>
</dbReference>
<dbReference type="NCBIfam" id="NF009309">
    <property type="entry name" value="PRK12666.1"/>
    <property type="match status" value="1"/>
</dbReference>
<keyword evidence="3" id="KW-1003">Cell membrane</keyword>
<evidence type="ECO:0000313" key="11">
    <source>
        <dbReference type="EMBL" id="RMW97940.1"/>
    </source>
</evidence>
<keyword evidence="5 9" id="KW-1133">Transmembrane helix</keyword>
<dbReference type="EMBL" id="RDQL01000006">
    <property type="protein sequence ID" value="RMX00264.1"/>
    <property type="molecule type" value="Genomic_DNA"/>
</dbReference>
<evidence type="ECO:0000256" key="2">
    <source>
        <dbReference type="ARBA" id="ARBA00005346"/>
    </source>
</evidence>
<evidence type="ECO:0000256" key="5">
    <source>
        <dbReference type="ARBA" id="ARBA00022989"/>
    </source>
</evidence>
<dbReference type="Proteomes" id="UP000267035">
    <property type="component" value="Unassembled WGS sequence"/>
</dbReference>
<comment type="subcellular location">
    <subcellularLocation>
        <location evidence="1">Cell membrane</location>
        <topology evidence="1">Multi-pass membrane protein</topology>
    </subcellularLocation>
    <subcellularLocation>
        <location evidence="7">Membrane</location>
        <topology evidence="7">Multi-pass membrane protein</topology>
    </subcellularLocation>
</comment>
<feature type="transmembrane region" description="Helical" evidence="9">
    <location>
        <begin position="12"/>
        <end position="30"/>
    </location>
</feature>
<protein>
    <submittedName>
        <fullName evidence="12">Monovalent cation/H+ antiporter subunit D</fullName>
    </submittedName>
</protein>
<evidence type="ECO:0000256" key="9">
    <source>
        <dbReference type="SAM" id="Phobius"/>
    </source>
</evidence>
<feature type="transmembrane region" description="Helical" evidence="9">
    <location>
        <begin position="315"/>
        <end position="336"/>
    </location>
</feature>
<gene>
    <name evidence="13" type="ORF">EBQ24_09595</name>
    <name evidence="12" type="ORF">EBQ25_05650</name>
    <name evidence="11" type="ORF">EBQ26_07665</name>
</gene>
<keyword evidence="4 7" id="KW-0812">Transmembrane</keyword>
<feature type="transmembrane region" description="Helical" evidence="9">
    <location>
        <begin position="90"/>
        <end position="111"/>
    </location>
</feature>
<feature type="transmembrane region" description="Helical" evidence="9">
    <location>
        <begin position="409"/>
        <end position="431"/>
    </location>
</feature>
<dbReference type="RefSeq" id="WP_122238477.1">
    <property type="nucleotide sequence ID" value="NZ_RDQK01000023.1"/>
</dbReference>
<dbReference type="EMBL" id="RDQK01000023">
    <property type="protein sequence ID" value="RMX07256.1"/>
    <property type="molecule type" value="Genomic_DNA"/>
</dbReference>
<dbReference type="Pfam" id="PF00361">
    <property type="entry name" value="Proton_antipo_M"/>
    <property type="match status" value="1"/>
</dbReference>
<evidence type="ECO:0000313" key="15">
    <source>
        <dbReference type="Proteomes" id="UP000267521"/>
    </source>
</evidence>
<feature type="transmembrane region" description="Helical" evidence="9">
    <location>
        <begin position="118"/>
        <end position="135"/>
    </location>
</feature>
<feature type="transmembrane region" description="Helical" evidence="9">
    <location>
        <begin position="342"/>
        <end position="362"/>
    </location>
</feature>
<dbReference type="InterPro" id="IPR050586">
    <property type="entry name" value="CPA3_Na-H_Antiporter_D"/>
</dbReference>
<feature type="transmembrane region" description="Helical" evidence="9">
    <location>
        <begin position="171"/>
        <end position="192"/>
    </location>
</feature>
<dbReference type="Proteomes" id="UP000267521">
    <property type="component" value="Unassembled WGS sequence"/>
</dbReference>
<sequence>MTDWLQQLAPHMILAPILVPMVTAALVLFLREERQRIKLYLNVFSCIVSLAVAVHLLLWSDQQGAASTMSIYLVGNWPADFGIMLVLDRLSALMLALTAVLALSAALYAAARWHRAGVNFHGLFQLQLMGLNGVFLTGDLFNLFVFIEILLAASYGLLLHGSGRQRVQAGLHYIAINLVASSMLLIGISMFYGLTGTLNLAGIASAIPDVADQDRPLLHAAVGILAIAILTKAAVWPMNFWLTRAYSAATAPSAALFAIMTKVGIYMVLRLWTLLFGYDAGTSAQYGGQWLSYLGMATIAVGALGVLSSQKIGNLAGYSAIVSSGTLLAALGFGQNLLTASLLYYLVTSTLAVSACFLLADLMDRWRNDGKDYAPYEAEDEAPFLTADLKGQLQAWNLDERQQALVGRAMPAAVALLGMGFLACTLLIAGLPPLSGFIGKFAMLTALLNPLGMGASIGQTPGIDGWALMALLIASGLMALIAFSRAGIRHFWASHDRSPPEVKIIEGLPLALLLGACVALTVQADDVMRYMKATSNALYAPDDYIQSVLQTQVKPYPSQYQPTVSDPADLPRPAPEAAPGTAPAAAPAPAAAEKGAP</sequence>
<evidence type="ECO:0000313" key="16">
    <source>
        <dbReference type="Proteomes" id="UP000281171"/>
    </source>
</evidence>
<feature type="transmembrane region" description="Helical" evidence="9">
    <location>
        <begin position="39"/>
        <end position="59"/>
    </location>
</feature>
<feature type="transmembrane region" description="Helical" evidence="9">
    <location>
        <begin position="141"/>
        <end position="159"/>
    </location>
</feature>
<dbReference type="Proteomes" id="UP000281171">
    <property type="component" value="Unassembled WGS sequence"/>
</dbReference>
<comment type="similarity">
    <text evidence="2">Belongs to the CPA3 antiporters (TC 2.A.63) subunit D family.</text>
</comment>
<evidence type="ECO:0000256" key="6">
    <source>
        <dbReference type="ARBA" id="ARBA00023136"/>
    </source>
</evidence>
<feature type="compositionally biased region" description="Low complexity" evidence="8">
    <location>
        <begin position="577"/>
        <end position="597"/>
    </location>
</feature>
<dbReference type="EMBL" id="RDQM01000008">
    <property type="protein sequence ID" value="RMW97940.1"/>
    <property type="molecule type" value="Genomic_DNA"/>
</dbReference>
<evidence type="ECO:0000256" key="7">
    <source>
        <dbReference type="RuleBase" id="RU000320"/>
    </source>
</evidence>
<dbReference type="PANTHER" id="PTHR42703">
    <property type="entry name" value="NADH DEHYDROGENASE"/>
    <property type="match status" value="1"/>
</dbReference>
<feature type="transmembrane region" description="Helical" evidence="9">
    <location>
        <begin position="254"/>
        <end position="278"/>
    </location>
</feature>
<dbReference type="AlphaFoldDB" id="A0A3M6QAU0"/>
<feature type="transmembrane region" description="Helical" evidence="9">
    <location>
        <begin position="437"/>
        <end position="458"/>
    </location>
</feature>
<reference evidence="14 15" key="1">
    <citation type="submission" date="2018-10" db="EMBL/GenBank/DDBJ databases">
        <title>Comamonadaceae CDC group NO-1 genome sequencing and assembly.</title>
        <authorList>
            <person name="Bernier A.-M."/>
            <person name="Bernard K."/>
        </authorList>
    </citation>
    <scope>NUCLEOTIDE SEQUENCE [LARGE SCALE GENOMIC DNA]</scope>
    <source>
        <strain evidence="12 14">NML161473</strain>
        <strain evidence="13 16">NML180581</strain>
        <strain evidence="11 15">NML970147</strain>
    </source>
</reference>
<accession>A0A3M6QW58</accession>
<feature type="region of interest" description="Disordered" evidence="8">
    <location>
        <begin position="556"/>
        <end position="597"/>
    </location>
</feature>
<organism evidence="12 14">
    <name type="scientific">Allofranklinella schreckenbergeri</name>
    <dbReference type="NCBI Taxonomy" id="1076744"/>
    <lineage>
        <taxon>Bacteria</taxon>
        <taxon>Pseudomonadati</taxon>
        <taxon>Pseudomonadota</taxon>
        <taxon>Betaproteobacteria</taxon>
        <taxon>Burkholderiales</taxon>
        <taxon>Comamonadaceae</taxon>
        <taxon>Allofranklinella</taxon>
    </lineage>
</organism>
<feature type="transmembrane region" description="Helical" evidence="9">
    <location>
        <begin position="465"/>
        <end position="484"/>
    </location>
</feature>
<accession>A0A3M6Q5R9</accession>
<comment type="caution">
    <text evidence="12">The sequence shown here is derived from an EMBL/GenBank/DDBJ whole genome shotgun (WGS) entry which is preliminary data.</text>
</comment>
<evidence type="ECO:0000313" key="13">
    <source>
        <dbReference type="EMBL" id="RMX07256.1"/>
    </source>
</evidence>
<keyword evidence="6 9" id="KW-0472">Membrane</keyword>
<feature type="domain" description="NADH:quinone oxidoreductase/Mrp antiporter transmembrane" evidence="10">
    <location>
        <begin position="138"/>
        <end position="367"/>
    </location>
</feature>
<proteinExistence type="inferred from homology"/>
<evidence type="ECO:0000256" key="3">
    <source>
        <dbReference type="ARBA" id="ARBA00022475"/>
    </source>
</evidence>
<dbReference type="GO" id="GO:0005886">
    <property type="term" value="C:plasma membrane"/>
    <property type="evidence" value="ECO:0007669"/>
    <property type="project" value="UniProtKB-SubCell"/>
</dbReference>
<accession>A0A3M6QAU0</accession>
<evidence type="ECO:0000313" key="14">
    <source>
        <dbReference type="Proteomes" id="UP000267035"/>
    </source>
</evidence>
<dbReference type="InterPro" id="IPR001750">
    <property type="entry name" value="ND/Mrp_TM"/>
</dbReference>
<evidence type="ECO:0000256" key="4">
    <source>
        <dbReference type="ARBA" id="ARBA00022692"/>
    </source>
</evidence>
<evidence type="ECO:0000259" key="10">
    <source>
        <dbReference type="Pfam" id="PF00361"/>
    </source>
</evidence>
<feature type="transmembrane region" description="Helical" evidence="9">
    <location>
        <begin position="217"/>
        <end position="242"/>
    </location>
</feature>
<feature type="transmembrane region" description="Helical" evidence="9">
    <location>
        <begin position="504"/>
        <end position="522"/>
    </location>
</feature>